<protein>
    <submittedName>
        <fullName evidence="1">Uncharacterized protein</fullName>
    </submittedName>
</protein>
<dbReference type="Proteomes" id="UP000178612">
    <property type="component" value="Unassembled WGS sequence"/>
</dbReference>
<reference evidence="1 2" key="1">
    <citation type="journal article" date="2016" name="Nat. Commun.">
        <title>Thousands of microbial genomes shed light on interconnected biogeochemical processes in an aquifer system.</title>
        <authorList>
            <person name="Anantharaman K."/>
            <person name="Brown C.T."/>
            <person name="Hug L.A."/>
            <person name="Sharon I."/>
            <person name="Castelle C.J."/>
            <person name="Probst A.J."/>
            <person name="Thomas B.C."/>
            <person name="Singh A."/>
            <person name="Wilkins M.J."/>
            <person name="Karaoz U."/>
            <person name="Brodie E.L."/>
            <person name="Williams K.H."/>
            <person name="Hubbard S.S."/>
            <person name="Banfield J.F."/>
        </authorList>
    </citation>
    <scope>NUCLEOTIDE SEQUENCE [LARGE SCALE GENOMIC DNA]</scope>
</reference>
<evidence type="ECO:0000313" key="1">
    <source>
        <dbReference type="EMBL" id="OHA91515.1"/>
    </source>
</evidence>
<dbReference type="EMBL" id="MHVJ01000011">
    <property type="protein sequence ID" value="OHA91515.1"/>
    <property type="molecule type" value="Genomic_DNA"/>
</dbReference>
<organism evidence="1 2">
    <name type="scientific">Candidatus Zambryskibacteria bacterium RIFCSPHIGHO2_01_FULL_49_18</name>
    <dbReference type="NCBI Taxonomy" id="1802740"/>
    <lineage>
        <taxon>Bacteria</taxon>
        <taxon>Candidatus Zambryskiibacteriota</taxon>
    </lineage>
</organism>
<proteinExistence type="predicted"/>
<evidence type="ECO:0000313" key="2">
    <source>
        <dbReference type="Proteomes" id="UP000178612"/>
    </source>
</evidence>
<comment type="caution">
    <text evidence="1">The sequence shown here is derived from an EMBL/GenBank/DDBJ whole genome shotgun (WGS) entry which is preliminary data.</text>
</comment>
<sequence length="195" mass="22100">MAKIIAIAGVVVLIGAGYWIFSKEKPLERSSQTKVILTFPRESTEEGRFISLLAIAYAPENVYPITRGQASWETLEKAAQSFFSANKADDSGWMTANFAADEQDAVREMLNDSEIRVRNKSYFVGFDYYVPRWKIPFKKGHLLIVLQFPGEQGYTVIDFKQTADGWKQTNELAYDRDMATILSASEQGKITEEVY</sequence>
<gene>
    <name evidence="1" type="ORF">A2758_00130</name>
</gene>
<name>A0A1G2T2K5_9BACT</name>
<dbReference type="AlphaFoldDB" id="A0A1G2T2K5"/>
<accession>A0A1G2T2K5</accession>